<reference evidence="2 3" key="1">
    <citation type="journal article" date="2018" name="Cell">
        <title>The Chara Genome: Secondary Complexity and Implications for Plant Terrestrialization.</title>
        <authorList>
            <person name="Nishiyama T."/>
            <person name="Sakayama H."/>
            <person name="Vries J.D."/>
            <person name="Buschmann H."/>
            <person name="Saint-Marcoux D."/>
            <person name="Ullrich K.K."/>
            <person name="Haas F.B."/>
            <person name="Vanderstraeten L."/>
            <person name="Becker D."/>
            <person name="Lang D."/>
            <person name="Vosolsobe S."/>
            <person name="Rombauts S."/>
            <person name="Wilhelmsson P.K.I."/>
            <person name="Janitza P."/>
            <person name="Kern R."/>
            <person name="Heyl A."/>
            <person name="Rumpler F."/>
            <person name="Villalobos L.I.A.C."/>
            <person name="Clay J.M."/>
            <person name="Skokan R."/>
            <person name="Toyoda A."/>
            <person name="Suzuki Y."/>
            <person name="Kagoshima H."/>
            <person name="Schijlen E."/>
            <person name="Tajeshwar N."/>
            <person name="Catarino B."/>
            <person name="Hetherington A.J."/>
            <person name="Saltykova A."/>
            <person name="Bonnot C."/>
            <person name="Breuninger H."/>
            <person name="Symeonidi A."/>
            <person name="Radhakrishnan G.V."/>
            <person name="Van Nieuwerburgh F."/>
            <person name="Deforce D."/>
            <person name="Chang C."/>
            <person name="Karol K.G."/>
            <person name="Hedrich R."/>
            <person name="Ulvskov P."/>
            <person name="Glockner G."/>
            <person name="Delwiche C.F."/>
            <person name="Petrasek J."/>
            <person name="Van de Peer Y."/>
            <person name="Friml J."/>
            <person name="Beilby M."/>
            <person name="Dolan L."/>
            <person name="Kohara Y."/>
            <person name="Sugano S."/>
            <person name="Fujiyama A."/>
            <person name="Delaux P.-M."/>
            <person name="Quint M."/>
            <person name="TheiBen G."/>
            <person name="Hagemann M."/>
            <person name="Harholt J."/>
            <person name="Dunand C."/>
            <person name="Zachgo S."/>
            <person name="Langdale J."/>
            <person name="Maumus F."/>
            <person name="Straeten D.V.D."/>
            <person name="Gould S.B."/>
            <person name="Rensing S.A."/>
        </authorList>
    </citation>
    <scope>NUCLEOTIDE SEQUENCE [LARGE SCALE GENOMIC DNA]</scope>
    <source>
        <strain evidence="2 3">S276</strain>
    </source>
</reference>
<feature type="region of interest" description="Disordered" evidence="1">
    <location>
        <begin position="217"/>
        <end position="256"/>
    </location>
</feature>
<protein>
    <submittedName>
        <fullName evidence="2">Uncharacterized protein</fullName>
    </submittedName>
</protein>
<accession>A0A388KQP0</accession>
<name>A0A388KQP0_CHABU</name>
<dbReference type="AlphaFoldDB" id="A0A388KQP0"/>
<feature type="compositionally biased region" description="Acidic residues" evidence="1">
    <location>
        <begin position="244"/>
        <end position="256"/>
    </location>
</feature>
<keyword evidence="3" id="KW-1185">Reference proteome</keyword>
<proteinExistence type="predicted"/>
<sequence>MSGMLACFVWFASNGGVVLRRIRNQRIKKVKVNEKGETAEEEKERLRREIAMQVSSEGDEDTELLLLRRRAVRINIYDKRRREPEGNIAGSPPSTTLKKGQRLGLTADARRRRTELGSEAKIQINEIRNYDAGQTASASIILKPVEKLSLSLKHVAAGCAPGDREKYEEECRDLFEALTIDELKEVRKSEKISYTKRDIGIKRLVARRLLKAYDPINVSLPESPRGAPEVPRAARSLRPKPVDDESDFDDEDEDSE</sequence>
<evidence type="ECO:0000313" key="3">
    <source>
        <dbReference type="Proteomes" id="UP000265515"/>
    </source>
</evidence>
<evidence type="ECO:0000313" key="2">
    <source>
        <dbReference type="EMBL" id="GBG72318.1"/>
    </source>
</evidence>
<comment type="caution">
    <text evidence="2">The sequence shown here is derived from an EMBL/GenBank/DDBJ whole genome shotgun (WGS) entry which is preliminary data.</text>
</comment>
<dbReference type="Gramene" id="GBG72318">
    <property type="protein sequence ID" value="GBG72318"/>
    <property type="gene ID" value="CBR_g11897"/>
</dbReference>
<organism evidence="2 3">
    <name type="scientific">Chara braunii</name>
    <name type="common">Braun's stonewort</name>
    <dbReference type="NCBI Taxonomy" id="69332"/>
    <lineage>
        <taxon>Eukaryota</taxon>
        <taxon>Viridiplantae</taxon>
        <taxon>Streptophyta</taxon>
        <taxon>Charophyceae</taxon>
        <taxon>Charales</taxon>
        <taxon>Characeae</taxon>
        <taxon>Chara</taxon>
    </lineage>
</organism>
<dbReference type="Proteomes" id="UP000265515">
    <property type="component" value="Unassembled WGS sequence"/>
</dbReference>
<dbReference type="EMBL" id="BFEA01000163">
    <property type="protein sequence ID" value="GBG72318.1"/>
    <property type="molecule type" value="Genomic_DNA"/>
</dbReference>
<evidence type="ECO:0000256" key="1">
    <source>
        <dbReference type="SAM" id="MobiDB-lite"/>
    </source>
</evidence>
<gene>
    <name evidence="2" type="ORF">CBR_g11897</name>
</gene>